<dbReference type="FunFam" id="3.10.20.90:FF:000306">
    <property type="entry name" value="Putative ubiquitin-like protein"/>
    <property type="match status" value="1"/>
</dbReference>
<dbReference type="Pfam" id="PF00240">
    <property type="entry name" value="ubiquitin"/>
    <property type="match status" value="1"/>
</dbReference>
<name>A0A1D9QH35_SCLS1</name>
<dbReference type="KEGG" id="ssl:SS1G_11945"/>
<dbReference type="OMA" id="PEWRRIT"/>
<dbReference type="Proteomes" id="UP000177798">
    <property type="component" value="Chromosome 12"/>
</dbReference>
<dbReference type="AlphaFoldDB" id="A0A1D9QH35"/>
<dbReference type="SUPFAM" id="SSF54236">
    <property type="entry name" value="Ubiquitin-like"/>
    <property type="match status" value="1"/>
</dbReference>
<reference evidence="3" key="1">
    <citation type="journal article" date="2017" name="Genome Biol. Evol.">
        <title>The complete genome sequence of the phytopathogenic fungus Sclerotinia sclerotiorum reveals insights into the genome architecture of broad host range pathogens.</title>
        <authorList>
            <person name="Derbyshire M."/>
            <person name="Denton-Giles M."/>
            <person name="Hegedus D."/>
            <person name="Seifbarghy S."/>
            <person name="Rollins J."/>
            <person name="van Kan J."/>
            <person name="Seidl M.F."/>
            <person name="Faino L."/>
            <person name="Mbengue M."/>
            <person name="Navaud O."/>
            <person name="Raffaele S."/>
            <person name="Hammond-Kosack K."/>
            <person name="Heard S."/>
            <person name="Oliver R."/>
        </authorList>
    </citation>
    <scope>NUCLEOTIDE SEQUENCE [LARGE SCALE GENOMIC DNA]</scope>
    <source>
        <strain evidence="3">ATCC 18683 / 1980 / Ss-1</strain>
    </source>
</reference>
<organism evidence="2 3">
    <name type="scientific">Sclerotinia sclerotiorum (strain ATCC 18683 / 1980 / Ss-1)</name>
    <name type="common">White mold</name>
    <name type="synonym">Whetzelinia sclerotiorum</name>
    <dbReference type="NCBI Taxonomy" id="665079"/>
    <lineage>
        <taxon>Eukaryota</taxon>
        <taxon>Fungi</taxon>
        <taxon>Dikarya</taxon>
        <taxon>Ascomycota</taxon>
        <taxon>Pezizomycotina</taxon>
        <taxon>Leotiomycetes</taxon>
        <taxon>Helotiales</taxon>
        <taxon>Sclerotiniaceae</taxon>
        <taxon>Sclerotinia</taxon>
    </lineage>
</organism>
<evidence type="ECO:0000259" key="1">
    <source>
        <dbReference type="PROSITE" id="PS50053"/>
    </source>
</evidence>
<dbReference type="InterPro" id="IPR029071">
    <property type="entry name" value="Ubiquitin-like_domsf"/>
</dbReference>
<dbReference type="SMART" id="SM00213">
    <property type="entry name" value="UBQ"/>
    <property type="match status" value="1"/>
</dbReference>
<dbReference type="InterPro" id="IPR019956">
    <property type="entry name" value="Ubiquitin_dom"/>
</dbReference>
<dbReference type="PRINTS" id="PR00348">
    <property type="entry name" value="UBIQUITIN"/>
</dbReference>
<dbReference type="EMBL" id="CP017825">
    <property type="protein sequence ID" value="APA14256.1"/>
    <property type="molecule type" value="Genomic_DNA"/>
</dbReference>
<dbReference type="InterPro" id="IPR000626">
    <property type="entry name" value="Ubiquitin-like_dom"/>
</dbReference>
<evidence type="ECO:0000313" key="2">
    <source>
        <dbReference type="EMBL" id="APA14256.1"/>
    </source>
</evidence>
<protein>
    <recommendedName>
        <fullName evidence="1">Ubiquitin-like domain-containing protein</fullName>
    </recommendedName>
</protein>
<accession>A0A1D9QH35</accession>
<proteinExistence type="predicted"/>
<dbReference type="InterPro" id="IPR050158">
    <property type="entry name" value="Ubiquitin_ubiquitin-like"/>
</dbReference>
<dbReference type="OrthoDB" id="428577at2759"/>
<gene>
    <name evidence="2" type="ORF">sscle_12g090260</name>
</gene>
<evidence type="ECO:0000313" key="3">
    <source>
        <dbReference type="Proteomes" id="UP000177798"/>
    </source>
</evidence>
<dbReference type="RefSeq" id="XP_001586916.1">
    <property type="nucleotide sequence ID" value="XM_001586866.1"/>
</dbReference>
<dbReference type="Gene3D" id="3.10.20.90">
    <property type="entry name" value="Phosphatidylinositol 3-kinase Catalytic Subunit, Chain A, domain 1"/>
    <property type="match status" value="1"/>
</dbReference>
<feature type="domain" description="Ubiquitin-like" evidence="1">
    <location>
        <begin position="183"/>
        <end position="258"/>
    </location>
</feature>
<dbReference type="PROSITE" id="PS50053">
    <property type="entry name" value="UBIQUITIN_2"/>
    <property type="match status" value="1"/>
</dbReference>
<dbReference type="VEuPathDB" id="FungiDB:sscle_12g090260"/>
<sequence length="418" mass="46760">MDPSILKVSLQDAIKHAPGGFNHIKIENGRGGSMKISFRRTIRVPDDGNNYQLPPDLGKFRIYDIDEFTEKLPIELVRKGGVFIPIWLKVYAGGINVISGENKYEPTGSEGAATGKGSYQNYLRVPGQEWLDGIVKSDGTVKQFVAVPTGSGYSVEAQITGYEKIAGLQFEIIPLRAEPELNLQVFFKTLTGKTIYTSVGSRETIELLKDSVFIIEGIPANQQRLIFGGKQLEDQDTLWDCNIAEGATIHMVLKLRGGGHGQLEDVKQMEETEESLKEQRYELALAPGGSIHQAIRKDNLHKNRYDEKHAVMFNVQLLGPKTFQLVTGMPPPQTPISAKTYADYGYPFFEMYNEPRVLMGTFGQLLKSVGDIDKEKNVNFEVHERENGLHFRTVKLNTVDGISDFHFKVPLVKGEARR</sequence>
<dbReference type="PANTHER" id="PTHR10666">
    <property type="entry name" value="UBIQUITIN"/>
    <property type="match status" value="1"/>
</dbReference>